<sequence>MPSTVGTAAPNPGYGGVLFPPSAPSKTRLRRQFLRSRPSQPSGIGSRSTAHASGPTLAATSRVLSCCDVVTD</sequence>
<evidence type="ECO:0000313" key="3">
    <source>
        <dbReference type="Proteomes" id="UP000748025"/>
    </source>
</evidence>
<feature type="region of interest" description="Disordered" evidence="1">
    <location>
        <begin position="1"/>
        <end position="57"/>
    </location>
</feature>
<dbReference type="AlphaFoldDB" id="A0A9P7N972"/>
<feature type="compositionally biased region" description="Polar residues" evidence="1">
    <location>
        <begin position="37"/>
        <end position="51"/>
    </location>
</feature>
<dbReference type="EMBL" id="SRPW01001697">
    <property type="protein sequence ID" value="KAG5999482.1"/>
    <property type="molecule type" value="Genomic_DNA"/>
</dbReference>
<keyword evidence="3" id="KW-1185">Reference proteome</keyword>
<protein>
    <submittedName>
        <fullName evidence="2">Uncharacterized protein</fullName>
    </submittedName>
</protein>
<accession>A0A9P7N972</accession>
<gene>
    <name evidence="2" type="ORF">E4U43_002052</name>
</gene>
<organism evidence="2 3">
    <name type="scientific">Claviceps pusilla</name>
    <dbReference type="NCBI Taxonomy" id="123648"/>
    <lineage>
        <taxon>Eukaryota</taxon>
        <taxon>Fungi</taxon>
        <taxon>Dikarya</taxon>
        <taxon>Ascomycota</taxon>
        <taxon>Pezizomycotina</taxon>
        <taxon>Sordariomycetes</taxon>
        <taxon>Hypocreomycetidae</taxon>
        <taxon>Hypocreales</taxon>
        <taxon>Clavicipitaceae</taxon>
        <taxon>Claviceps</taxon>
    </lineage>
</organism>
<reference evidence="2" key="1">
    <citation type="journal article" date="2020" name="bioRxiv">
        <title>Whole genome comparisons of ergot fungi reveals the divergence and evolution of species within the genus Claviceps are the result of varying mechanisms driving genome evolution and host range expansion.</title>
        <authorList>
            <person name="Wyka S.A."/>
            <person name="Mondo S.J."/>
            <person name="Liu M."/>
            <person name="Dettman J."/>
            <person name="Nalam V."/>
            <person name="Broders K.D."/>
        </authorList>
    </citation>
    <scope>NUCLEOTIDE SEQUENCE</scope>
    <source>
        <strain evidence="2">CCC 602</strain>
    </source>
</reference>
<comment type="caution">
    <text evidence="2">The sequence shown here is derived from an EMBL/GenBank/DDBJ whole genome shotgun (WGS) entry which is preliminary data.</text>
</comment>
<evidence type="ECO:0000256" key="1">
    <source>
        <dbReference type="SAM" id="MobiDB-lite"/>
    </source>
</evidence>
<dbReference type="Proteomes" id="UP000748025">
    <property type="component" value="Unassembled WGS sequence"/>
</dbReference>
<proteinExistence type="predicted"/>
<name>A0A9P7N972_9HYPO</name>
<evidence type="ECO:0000313" key="2">
    <source>
        <dbReference type="EMBL" id="KAG5999482.1"/>
    </source>
</evidence>